<feature type="region of interest" description="Disordered" evidence="1">
    <location>
        <begin position="634"/>
        <end position="662"/>
    </location>
</feature>
<dbReference type="RefSeq" id="WP_097784598.1">
    <property type="nucleotide sequence ID" value="NZ_WJXO01000001.1"/>
</dbReference>
<dbReference type="AlphaFoldDB" id="A0A7X2KZS8"/>
<evidence type="ECO:0000313" key="4">
    <source>
        <dbReference type="EMBL" id="MRN39392.1"/>
    </source>
</evidence>
<dbReference type="InterPro" id="IPR010090">
    <property type="entry name" value="Phage_tape_meas"/>
</dbReference>
<feature type="domain" description="Phage tail tape measure protein" evidence="2">
    <location>
        <begin position="180"/>
        <end position="380"/>
    </location>
</feature>
<evidence type="ECO:0000313" key="3">
    <source>
        <dbReference type="EMBL" id="MRN38929.1"/>
    </source>
</evidence>
<sequence>MAAGNMNLVLSLTGKDNGAVRLLQDTERQLARAALSRQQLARANKPYEAAGIRSERAIRREILQTEASFRRLARSGTASQNDLQRAAVATRNKIRELNAELHQGLGLQSKFGKGMAVGGAMLAGGMAAYGVLQPAMNNAKQLDANITQVAWQAYGEDNSKSAEWIATQGKADIKALALELVQANGGNADAALNLVNSMMANGMSYDEVKSNAHSSHKAMIAGAEKVGEYNPEDTARLMKVLSDFGFKGNDLGKAFEYAMKSGMQGNFEIADMVRELPALLPAAKAAGMDGLQGFGFLLSTLQSAANKAGSNSEAANNVRNLLEKTLSADTIKRLSKMANPNAPGQGIDWQASVLKGRENGESAVQVLARLANTMLEKDAEYQAYKKRADAGDKTAESQMNIMKGVVLSSLLPDIQAKGGLLAASDMAQVEGYMQDLMGLEDAASLVDKKNQVLQSSAAFQQEKAEAEALLKQDVSAAVEAETALKQLTAEYPNATLAMQTLTAAATAAAGALGVMSLLNIGGMGGAGGLLKGGLGGLLKGGLGAVGAVALPVAGAGGGLLGDAHQRINRNENKRFFEGGLDSRGAGYAQSAAGGAMLGAAVGSVIPVIGTAVGAAIGGVGGLIHAAVTDAVREKPPVPQAAQTPTPPPAATMPPVPTEPPEKLSPVITQQTATYQASILQQTGEYTAAVQANAEAVGARIDQISAALAAVNPTITNNMSVNLDGRVIANEVSRYQVAMFGRGAGQ</sequence>
<evidence type="ECO:0000313" key="5">
    <source>
        <dbReference type="Proteomes" id="UP000486297"/>
    </source>
</evidence>
<gene>
    <name evidence="3" type="ORF">GJU80_10705</name>
    <name evidence="4" type="ORF">GJU80_13140</name>
</gene>
<keyword evidence="5" id="KW-1185">Reference proteome</keyword>
<dbReference type="Proteomes" id="UP000486297">
    <property type="component" value="Unassembled WGS sequence"/>
</dbReference>
<name>A0A7X2KZS8_9NEIS</name>
<dbReference type="Pfam" id="PF10145">
    <property type="entry name" value="PhageMin_Tail"/>
    <property type="match status" value="1"/>
</dbReference>
<reference evidence="4" key="1">
    <citation type="journal article" name="Emerg. Infect. Dis.">
        <title>Two cases of a newly characterized neisseria species.</title>
        <authorList>
            <person name="Mustapha M."/>
            <person name="Lemos A.P.S."/>
            <person name="Harrison L.H."/>
            <person name="Vantyne D."/>
            <person name="Sacchi C.T."/>
        </authorList>
    </citation>
    <scope>NUCLEOTIDE SEQUENCE</scope>
    <source>
        <strain evidence="4">N.95.16</strain>
    </source>
</reference>
<dbReference type="EMBL" id="WJXO01000001">
    <property type="protein sequence ID" value="MRN38929.1"/>
    <property type="molecule type" value="Genomic_DNA"/>
</dbReference>
<accession>A0A7X2KZS8</accession>
<comment type="caution">
    <text evidence="4">The sequence shown here is derived from an EMBL/GenBank/DDBJ whole genome shotgun (WGS) entry which is preliminary data.</text>
</comment>
<evidence type="ECO:0000256" key="1">
    <source>
        <dbReference type="SAM" id="MobiDB-lite"/>
    </source>
</evidence>
<dbReference type="EMBL" id="WJXO01000003">
    <property type="protein sequence ID" value="MRN39392.1"/>
    <property type="molecule type" value="Genomic_DNA"/>
</dbReference>
<proteinExistence type="predicted"/>
<organism evidence="4 5">
    <name type="scientific">Neisseria brasiliensis</name>
    <dbReference type="NCBI Taxonomy" id="2666100"/>
    <lineage>
        <taxon>Bacteria</taxon>
        <taxon>Pseudomonadati</taxon>
        <taxon>Pseudomonadota</taxon>
        <taxon>Betaproteobacteria</taxon>
        <taxon>Neisseriales</taxon>
        <taxon>Neisseriaceae</taxon>
        <taxon>Neisseria</taxon>
    </lineage>
</organism>
<protein>
    <submittedName>
        <fullName evidence="4">PRTRC system protein F</fullName>
    </submittedName>
</protein>
<evidence type="ECO:0000259" key="2">
    <source>
        <dbReference type="Pfam" id="PF10145"/>
    </source>
</evidence>
<feature type="compositionally biased region" description="Pro residues" evidence="1">
    <location>
        <begin position="644"/>
        <end position="658"/>
    </location>
</feature>